<dbReference type="OrthoDB" id="10006996at2759"/>
<dbReference type="EMBL" id="KZ308892">
    <property type="protein sequence ID" value="KAG8235231.1"/>
    <property type="molecule type" value="Genomic_DNA"/>
</dbReference>
<proteinExistence type="predicted"/>
<comment type="caution">
    <text evidence="1">The sequence shown here is derived from an EMBL/GenBank/DDBJ whole genome shotgun (WGS) entry which is preliminary data.</text>
</comment>
<reference evidence="1" key="2">
    <citation type="submission" date="2017-10" db="EMBL/GenBank/DDBJ databases">
        <title>Ladona fulva Genome sequencing and assembly.</title>
        <authorList>
            <person name="Murali S."/>
            <person name="Richards S."/>
            <person name="Bandaranaike D."/>
            <person name="Bellair M."/>
            <person name="Blankenburg K."/>
            <person name="Chao H."/>
            <person name="Dinh H."/>
            <person name="Doddapaneni H."/>
            <person name="Dugan-Rocha S."/>
            <person name="Elkadiri S."/>
            <person name="Gnanaolivu R."/>
            <person name="Hernandez B."/>
            <person name="Skinner E."/>
            <person name="Javaid M."/>
            <person name="Lee S."/>
            <person name="Li M."/>
            <person name="Ming W."/>
            <person name="Munidasa M."/>
            <person name="Muniz J."/>
            <person name="Nguyen L."/>
            <person name="Hughes D."/>
            <person name="Osuji N."/>
            <person name="Pu L.-L."/>
            <person name="Puazo M."/>
            <person name="Qu C."/>
            <person name="Quiroz J."/>
            <person name="Raj R."/>
            <person name="Weissenberger G."/>
            <person name="Xin Y."/>
            <person name="Zou X."/>
            <person name="Han Y."/>
            <person name="Worley K."/>
            <person name="Muzny D."/>
            <person name="Gibbs R."/>
        </authorList>
    </citation>
    <scope>NUCLEOTIDE SEQUENCE</scope>
    <source>
        <strain evidence="1">Sampled in the wild</strain>
    </source>
</reference>
<gene>
    <name evidence="1" type="ORF">J437_LFUL010381</name>
</gene>
<dbReference type="Gene3D" id="2.60.40.10">
    <property type="entry name" value="Immunoglobulins"/>
    <property type="match status" value="1"/>
</dbReference>
<evidence type="ECO:0000313" key="1">
    <source>
        <dbReference type="EMBL" id="KAG8235231.1"/>
    </source>
</evidence>
<keyword evidence="2" id="KW-1185">Reference proteome</keyword>
<organism evidence="1 2">
    <name type="scientific">Ladona fulva</name>
    <name type="common">Scarce chaser dragonfly</name>
    <name type="synonym">Libellula fulva</name>
    <dbReference type="NCBI Taxonomy" id="123851"/>
    <lineage>
        <taxon>Eukaryota</taxon>
        <taxon>Metazoa</taxon>
        <taxon>Ecdysozoa</taxon>
        <taxon>Arthropoda</taxon>
        <taxon>Hexapoda</taxon>
        <taxon>Insecta</taxon>
        <taxon>Pterygota</taxon>
        <taxon>Palaeoptera</taxon>
        <taxon>Odonata</taxon>
        <taxon>Epiprocta</taxon>
        <taxon>Anisoptera</taxon>
        <taxon>Libelluloidea</taxon>
        <taxon>Libellulidae</taxon>
        <taxon>Ladona</taxon>
    </lineage>
</organism>
<dbReference type="PANTHER" id="PTHR23278:SF25">
    <property type="entry name" value="GH14967P"/>
    <property type="match status" value="1"/>
</dbReference>
<dbReference type="AlphaFoldDB" id="A0A8K0KHC5"/>
<dbReference type="PANTHER" id="PTHR23278">
    <property type="entry name" value="SIDESTEP PROTEIN"/>
    <property type="match status" value="1"/>
</dbReference>
<sequence>MRLRSRKSERIKKGKTDESRWPTPAVWWFRNDRLVDNSSTVISPAPLYPTDPGASGSSLGTPGVAHVTNELVIPSLGRSDLHSQLTCQAANNNRSLPLAATVHVDMNCESFFITSSVRLAELNRITVPPVVYKFRTIFRLKYSTTSSSRFV</sequence>
<name>A0A8K0KHC5_LADFU</name>
<dbReference type="Proteomes" id="UP000792457">
    <property type="component" value="Unassembled WGS sequence"/>
</dbReference>
<reference evidence="1" key="1">
    <citation type="submission" date="2013-04" db="EMBL/GenBank/DDBJ databases">
        <authorList>
            <person name="Qu J."/>
            <person name="Murali S.C."/>
            <person name="Bandaranaike D."/>
            <person name="Bellair M."/>
            <person name="Blankenburg K."/>
            <person name="Chao H."/>
            <person name="Dinh H."/>
            <person name="Doddapaneni H."/>
            <person name="Downs B."/>
            <person name="Dugan-Rocha S."/>
            <person name="Elkadiri S."/>
            <person name="Gnanaolivu R.D."/>
            <person name="Hernandez B."/>
            <person name="Javaid M."/>
            <person name="Jayaseelan J.C."/>
            <person name="Lee S."/>
            <person name="Li M."/>
            <person name="Ming W."/>
            <person name="Munidasa M."/>
            <person name="Muniz J."/>
            <person name="Nguyen L."/>
            <person name="Ongeri F."/>
            <person name="Osuji N."/>
            <person name="Pu L.-L."/>
            <person name="Puazo M."/>
            <person name="Qu C."/>
            <person name="Quiroz J."/>
            <person name="Raj R."/>
            <person name="Weissenberger G."/>
            <person name="Xin Y."/>
            <person name="Zou X."/>
            <person name="Han Y."/>
            <person name="Richards S."/>
            <person name="Worley K."/>
            <person name="Muzny D."/>
            <person name="Gibbs R."/>
        </authorList>
    </citation>
    <scope>NUCLEOTIDE SEQUENCE</scope>
    <source>
        <strain evidence="1">Sampled in the wild</strain>
    </source>
</reference>
<protein>
    <submittedName>
        <fullName evidence="1">Uncharacterized protein</fullName>
    </submittedName>
</protein>
<evidence type="ECO:0000313" key="2">
    <source>
        <dbReference type="Proteomes" id="UP000792457"/>
    </source>
</evidence>
<dbReference type="InterPro" id="IPR013783">
    <property type="entry name" value="Ig-like_fold"/>
</dbReference>
<accession>A0A8K0KHC5</accession>